<evidence type="ECO:0000313" key="1">
    <source>
        <dbReference type="EMBL" id="APD92058.1"/>
    </source>
</evidence>
<dbReference type="RefSeq" id="WP_071960668.1">
    <property type="nucleotide sequence ID" value="NZ_CP018025.1"/>
</dbReference>
<gene>
    <name evidence="1" type="ORF">BM524_19245</name>
</gene>
<accession>A0AAC9NTE4</accession>
<proteinExistence type="predicted"/>
<protein>
    <submittedName>
        <fullName evidence="1">Uncharacterized protein</fullName>
    </submittedName>
</protein>
<geneLocation type="plasmid" evidence="2">
    <name>pamcp48-600</name>
</geneLocation>
<organism evidence="1 2">
    <name type="scientific">Alteromonas mediterranea</name>
    <dbReference type="NCBI Taxonomy" id="314275"/>
    <lineage>
        <taxon>Bacteria</taxon>
        <taxon>Pseudomonadati</taxon>
        <taxon>Pseudomonadota</taxon>
        <taxon>Gammaproteobacteria</taxon>
        <taxon>Alteromonadales</taxon>
        <taxon>Alteromonadaceae</taxon>
        <taxon>Alteromonas/Salinimonas group</taxon>
        <taxon>Alteromonas</taxon>
    </lineage>
</organism>
<keyword evidence="1" id="KW-0614">Plasmid</keyword>
<dbReference type="AlphaFoldDB" id="A0AAC9NTE4"/>
<dbReference type="EMBL" id="CP018025">
    <property type="protein sequence ID" value="APD92058.1"/>
    <property type="molecule type" value="Genomic_DNA"/>
</dbReference>
<reference evidence="1 2" key="1">
    <citation type="submission" date="2016-11" db="EMBL/GenBank/DDBJ databases">
        <title>Networking in microbes: conjugative elements and plasmids in the genus Alteromonas.</title>
        <authorList>
            <person name="Lopez-Perez M."/>
            <person name="Ramon-Marco N."/>
            <person name="Rodriguez-Valera F."/>
        </authorList>
    </citation>
    <scope>NUCLEOTIDE SEQUENCE [LARGE SCALE GENOMIC DNA]</scope>
    <source>
        <strain evidence="1 2">CP48</strain>
        <plasmid evidence="2">pamcp48-600</plasmid>
    </source>
</reference>
<dbReference type="Proteomes" id="UP000182101">
    <property type="component" value="Plasmid pAMCP48-600"/>
</dbReference>
<name>A0AAC9NTE4_9ALTE</name>
<sequence length="171" mass="19594">MLSKILRKLPDSVVLDVLAKCKIPSTAEDIKKQFNVSIQFSGNDKGEKLATVDTRRQDSIWWQDNKHKQVLNWRESDVNIYSFTDYSDSPERSLYIAALRAIKPDTCLKYLASLKGEEFKDEILYIQLCHQVGDYLNIDTSDDETNPDYWGLAWHDGLSAHQAVVDSVKPL</sequence>
<evidence type="ECO:0000313" key="2">
    <source>
        <dbReference type="Proteomes" id="UP000182101"/>
    </source>
</evidence>